<dbReference type="SUPFAM" id="SSF53756">
    <property type="entry name" value="UDP-Glycosyltransferase/glycogen phosphorylase"/>
    <property type="match status" value="1"/>
</dbReference>
<accession>A0A4R0GKD8</accession>
<dbReference type="Proteomes" id="UP000292274">
    <property type="component" value="Unassembled WGS sequence"/>
</dbReference>
<evidence type="ECO:0000259" key="4">
    <source>
        <dbReference type="Pfam" id="PF13579"/>
    </source>
</evidence>
<evidence type="ECO:0000313" key="6">
    <source>
        <dbReference type="Proteomes" id="UP000292274"/>
    </source>
</evidence>
<dbReference type="EMBL" id="SJJR01000011">
    <property type="protein sequence ID" value="TCB95929.1"/>
    <property type="molecule type" value="Genomic_DNA"/>
</dbReference>
<keyword evidence="6" id="KW-1185">Reference proteome</keyword>
<feature type="domain" description="Glycosyltransferase subfamily 4-like N-terminal" evidence="4">
    <location>
        <begin position="56"/>
        <end position="238"/>
    </location>
</feature>
<dbReference type="OrthoDB" id="3180470at2"/>
<evidence type="ECO:0000256" key="2">
    <source>
        <dbReference type="ARBA" id="ARBA00022679"/>
    </source>
</evidence>
<organism evidence="5 6">
    <name type="scientific">Micromonospora zingiberis</name>
    <dbReference type="NCBI Taxonomy" id="2053011"/>
    <lineage>
        <taxon>Bacteria</taxon>
        <taxon>Bacillati</taxon>
        <taxon>Actinomycetota</taxon>
        <taxon>Actinomycetes</taxon>
        <taxon>Micromonosporales</taxon>
        <taxon>Micromonosporaceae</taxon>
        <taxon>Micromonospora</taxon>
    </lineage>
</organism>
<dbReference type="InterPro" id="IPR050194">
    <property type="entry name" value="Glycosyltransferase_grp1"/>
</dbReference>
<dbReference type="Pfam" id="PF00534">
    <property type="entry name" value="Glycos_transf_1"/>
    <property type="match status" value="1"/>
</dbReference>
<dbReference type="CDD" id="cd03794">
    <property type="entry name" value="GT4_WbuB-like"/>
    <property type="match status" value="1"/>
</dbReference>
<dbReference type="GO" id="GO:1901137">
    <property type="term" value="P:carbohydrate derivative biosynthetic process"/>
    <property type="evidence" value="ECO:0007669"/>
    <property type="project" value="UniProtKB-ARBA"/>
</dbReference>
<dbReference type="GO" id="GO:0016758">
    <property type="term" value="F:hexosyltransferase activity"/>
    <property type="evidence" value="ECO:0007669"/>
    <property type="project" value="TreeGrafter"/>
</dbReference>
<evidence type="ECO:0000313" key="5">
    <source>
        <dbReference type="EMBL" id="TCB95929.1"/>
    </source>
</evidence>
<name>A0A4R0GKD8_9ACTN</name>
<dbReference type="PANTHER" id="PTHR45947:SF3">
    <property type="entry name" value="SULFOQUINOVOSYL TRANSFERASE SQD2"/>
    <property type="match status" value="1"/>
</dbReference>
<evidence type="ECO:0000259" key="3">
    <source>
        <dbReference type="Pfam" id="PF00534"/>
    </source>
</evidence>
<dbReference type="InterPro" id="IPR001296">
    <property type="entry name" value="Glyco_trans_1"/>
</dbReference>
<dbReference type="InterPro" id="IPR028098">
    <property type="entry name" value="Glyco_trans_4-like_N"/>
</dbReference>
<reference evidence="5 6" key="1">
    <citation type="submission" date="2019-02" db="EMBL/GenBank/DDBJ databases">
        <title>Jishengella sp. nov., isolated from a root of Zingiber montanum.</title>
        <authorList>
            <person name="Kuncharoen N."/>
            <person name="Kudo T."/>
            <person name="Masahiro Y."/>
            <person name="Ohkuma M."/>
            <person name="Tanasupawat S."/>
        </authorList>
    </citation>
    <scope>NUCLEOTIDE SEQUENCE [LARGE SCALE GENOMIC DNA]</scope>
    <source>
        <strain evidence="5 6">PLAI 1-1</strain>
    </source>
</reference>
<dbReference type="Gene3D" id="3.40.50.2000">
    <property type="entry name" value="Glycogen Phosphorylase B"/>
    <property type="match status" value="2"/>
</dbReference>
<protein>
    <submittedName>
        <fullName evidence="5">Glycosyltransferase WbuB</fullName>
    </submittedName>
</protein>
<feature type="domain" description="Glycosyl transferase family 1" evidence="3">
    <location>
        <begin position="254"/>
        <end position="419"/>
    </location>
</feature>
<keyword evidence="2 5" id="KW-0808">Transferase</keyword>
<dbReference type="AlphaFoldDB" id="A0A4R0GKD8"/>
<dbReference type="Pfam" id="PF13579">
    <property type="entry name" value="Glyco_trans_4_4"/>
    <property type="match status" value="1"/>
</dbReference>
<gene>
    <name evidence="5" type="ORF">E0H26_17345</name>
</gene>
<dbReference type="RefSeq" id="WP_131304765.1">
    <property type="nucleotide sequence ID" value="NZ_SJJR01000011.1"/>
</dbReference>
<evidence type="ECO:0000256" key="1">
    <source>
        <dbReference type="ARBA" id="ARBA00022676"/>
    </source>
</evidence>
<keyword evidence="1" id="KW-0328">Glycosyltransferase</keyword>
<comment type="caution">
    <text evidence="5">The sequence shown here is derived from an EMBL/GenBank/DDBJ whole genome shotgun (WGS) entry which is preliminary data.</text>
</comment>
<sequence>MSDHPQSRPAWRGVALRHDDVVDPGDLGHRRDDPVGTRVAFLTQCFHPEPAAIPLGITRSLRAHGMRVQVLTGIPNYPTGKIRQGYSAWRRTSERHDDLHVLRTPLYPSHDRSAAGRAINYVSWAASSTFLGRSVRRHADVALVYGSPITAATSAIAARLRRRMPYVLMVMDLWPDSVFATGFLTGGVKRRIAESALTRLTNLAYRFADHVTVPAPGIRDAIVARGVRPDKVTVVYNWTDEKVMQPTAPDPLFRTRLGLAPDDFVLMYAGNLGSAQRLDVVVEAMARLSDVPHVHLVLIGDGVERQNLRDQAERLGLARVHLVDPVVPQVLPAILAAADLHLVSLADDPLFRITLPSKLQALLACGQPILVCAPGDAARIVTEAGAGFTAPPEDPVRLAEVLRQGLQTPRPQLRAMGRAGHDYYHLHMSEAANTRLLADVITTAANRVRRTR</sequence>
<proteinExistence type="predicted"/>
<dbReference type="PANTHER" id="PTHR45947">
    <property type="entry name" value="SULFOQUINOVOSYL TRANSFERASE SQD2"/>
    <property type="match status" value="1"/>
</dbReference>